<sequence>MSAPIDRRNERGPCRKRETTKRKRKRKNPIQAKQFPSSEYMRSGGRECVLGFNFTVFAK</sequence>
<organism evidence="2 3">
    <name type="scientific">Clavelina lepadiformis</name>
    <name type="common">Light-bulb sea squirt</name>
    <name type="synonym">Ascidia lepadiformis</name>
    <dbReference type="NCBI Taxonomy" id="159417"/>
    <lineage>
        <taxon>Eukaryota</taxon>
        <taxon>Metazoa</taxon>
        <taxon>Chordata</taxon>
        <taxon>Tunicata</taxon>
        <taxon>Ascidiacea</taxon>
        <taxon>Aplousobranchia</taxon>
        <taxon>Clavelinidae</taxon>
        <taxon>Clavelina</taxon>
    </lineage>
</organism>
<dbReference type="Proteomes" id="UP001642483">
    <property type="component" value="Unassembled WGS sequence"/>
</dbReference>
<reference evidence="2 3" key="1">
    <citation type="submission" date="2024-02" db="EMBL/GenBank/DDBJ databases">
        <authorList>
            <person name="Daric V."/>
            <person name="Darras S."/>
        </authorList>
    </citation>
    <scope>NUCLEOTIDE SEQUENCE [LARGE SCALE GENOMIC DNA]</scope>
</reference>
<feature type="compositionally biased region" description="Basic and acidic residues" evidence="1">
    <location>
        <begin position="1"/>
        <end position="17"/>
    </location>
</feature>
<keyword evidence="3" id="KW-1185">Reference proteome</keyword>
<evidence type="ECO:0000313" key="2">
    <source>
        <dbReference type="EMBL" id="CAK8698419.1"/>
    </source>
</evidence>
<evidence type="ECO:0000256" key="1">
    <source>
        <dbReference type="SAM" id="MobiDB-lite"/>
    </source>
</evidence>
<protein>
    <submittedName>
        <fullName evidence="2">Uncharacterized protein</fullName>
    </submittedName>
</protein>
<feature type="region of interest" description="Disordered" evidence="1">
    <location>
        <begin position="1"/>
        <end position="39"/>
    </location>
</feature>
<comment type="caution">
    <text evidence="2">The sequence shown here is derived from an EMBL/GenBank/DDBJ whole genome shotgun (WGS) entry which is preliminary data.</text>
</comment>
<accession>A0ABP0H5Z3</accession>
<dbReference type="EMBL" id="CAWYQH010000174">
    <property type="protein sequence ID" value="CAK8698419.1"/>
    <property type="molecule type" value="Genomic_DNA"/>
</dbReference>
<name>A0ABP0H5Z3_CLALP</name>
<gene>
    <name evidence="2" type="ORF">CVLEPA_LOCUS31864</name>
</gene>
<feature type="compositionally biased region" description="Basic residues" evidence="1">
    <location>
        <begin position="18"/>
        <end position="28"/>
    </location>
</feature>
<proteinExistence type="predicted"/>
<evidence type="ECO:0000313" key="3">
    <source>
        <dbReference type="Proteomes" id="UP001642483"/>
    </source>
</evidence>